<protein>
    <submittedName>
        <fullName evidence="4">Cell wall protein</fullName>
    </submittedName>
</protein>
<dbReference type="InterPro" id="IPR034565">
    <property type="entry name" value="Put_cell_wall"/>
</dbReference>
<gene>
    <name evidence="4" type="primary">LOC111469644</name>
</gene>
<keyword evidence="2" id="KW-0732">Signal</keyword>
<evidence type="ECO:0000313" key="3">
    <source>
        <dbReference type="Proteomes" id="UP000504608"/>
    </source>
</evidence>
<keyword evidence="3" id="KW-1185">Reference proteome</keyword>
<accession>A0A6J1I1F6</accession>
<organism evidence="3 4">
    <name type="scientific">Cucurbita maxima</name>
    <name type="common">Pumpkin</name>
    <name type="synonym">Winter squash</name>
    <dbReference type="NCBI Taxonomy" id="3661"/>
    <lineage>
        <taxon>Eukaryota</taxon>
        <taxon>Viridiplantae</taxon>
        <taxon>Streptophyta</taxon>
        <taxon>Embryophyta</taxon>
        <taxon>Tracheophyta</taxon>
        <taxon>Spermatophyta</taxon>
        <taxon>Magnoliopsida</taxon>
        <taxon>eudicotyledons</taxon>
        <taxon>Gunneridae</taxon>
        <taxon>Pentapetalae</taxon>
        <taxon>rosids</taxon>
        <taxon>fabids</taxon>
        <taxon>Cucurbitales</taxon>
        <taxon>Cucurbitaceae</taxon>
        <taxon>Cucurbiteae</taxon>
        <taxon>Cucurbita</taxon>
    </lineage>
</organism>
<feature type="region of interest" description="Disordered" evidence="1">
    <location>
        <begin position="61"/>
        <end position="94"/>
    </location>
</feature>
<dbReference type="GeneID" id="111469644"/>
<dbReference type="PANTHER" id="PTHR36733:SF1">
    <property type="entry name" value="CELL WALL PROTEIN-RELATED"/>
    <property type="match status" value="1"/>
</dbReference>
<name>A0A6J1I1F6_CUCMA</name>
<dbReference type="OrthoDB" id="1931827at2759"/>
<proteinExistence type="predicted"/>
<sequence>MANRTIASLLATFIVILAIAGEAVAARNVHERSSIDDKKQPEWVAGHDGVSVLIPGIGRFTLSPHDKGSSGEGQAGSYGSNPAPRRQYIPGGDDNFIPNPGFEVPIPAKISGVKETPYP</sequence>
<dbReference type="PANTHER" id="PTHR36733">
    <property type="entry name" value="CELL WALL PROTEIN-RELATED"/>
    <property type="match status" value="1"/>
</dbReference>
<dbReference type="KEGG" id="cmax:111469644"/>
<dbReference type="Proteomes" id="UP000504608">
    <property type="component" value="Unplaced"/>
</dbReference>
<dbReference type="RefSeq" id="XP_022970746.1">
    <property type="nucleotide sequence ID" value="XM_023114978.1"/>
</dbReference>
<evidence type="ECO:0000256" key="1">
    <source>
        <dbReference type="SAM" id="MobiDB-lite"/>
    </source>
</evidence>
<evidence type="ECO:0000256" key="2">
    <source>
        <dbReference type="SAM" id="SignalP"/>
    </source>
</evidence>
<feature type="chain" id="PRO_5027066292" evidence="2">
    <location>
        <begin position="26"/>
        <end position="119"/>
    </location>
</feature>
<dbReference type="AlphaFoldDB" id="A0A6J1I1F6"/>
<reference evidence="4" key="1">
    <citation type="submission" date="2025-08" db="UniProtKB">
        <authorList>
            <consortium name="RefSeq"/>
        </authorList>
    </citation>
    <scope>IDENTIFICATION</scope>
    <source>
        <tissue evidence="4">Young leaves</tissue>
    </source>
</reference>
<evidence type="ECO:0000313" key="4">
    <source>
        <dbReference type="RefSeq" id="XP_022970746.1"/>
    </source>
</evidence>
<feature type="signal peptide" evidence="2">
    <location>
        <begin position="1"/>
        <end position="25"/>
    </location>
</feature>